<evidence type="ECO:0000256" key="3">
    <source>
        <dbReference type="ARBA" id="ARBA00022475"/>
    </source>
</evidence>
<evidence type="ECO:0000256" key="7">
    <source>
        <dbReference type="ARBA" id="ARBA00022692"/>
    </source>
</evidence>
<dbReference type="Proteomes" id="UP000192708">
    <property type="component" value="Unassembled WGS sequence"/>
</dbReference>
<evidence type="ECO:0000313" key="17">
    <source>
        <dbReference type="EMBL" id="SMC58952.1"/>
    </source>
</evidence>
<evidence type="ECO:0000256" key="9">
    <source>
        <dbReference type="ARBA" id="ARBA00022984"/>
    </source>
</evidence>
<dbReference type="GO" id="GO:0032153">
    <property type="term" value="C:cell division site"/>
    <property type="evidence" value="ECO:0007669"/>
    <property type="project" value="UniProtKB-UniRule"/>
</dbReference>
<feature type="transmembrane region" description="Helical" evidence="16">
    <location>
        <begin position="394"/>
        <end position="415"/>
    </location>
</feature>
<dbReference type="PANTHER" id="PTHR30474:SF2">
    <property type="entry name" value="PEPTIDOGLYCAN GLYCOSYLTRANSFERASE FTSW-RELATED"/>
    <property type="match status" value="1"/>
</dbReference>
<keyword evidence="7 16" id="KW-0812">Transmembrane</keyword>
<keyword evidence="13 16" id="KW-0961">Cell wall biogenesis/degradation</keyword>
<dbReference type="PANTHER" id="PTHR30474">
    <property type="entry name" value="CELL CYCLE PROTEIN"/>
    <property type="match status" value="1"/>
</dbReference>
<dbReference type="STRING" id="1938817.SAMN06296008_10898"/>
<evidence type="ECO:0000256" key="12">
    <source>
        <dbReference type="ARBA" id="ARBA00023306"/>
    </source>
</evidence>
<evidence type="ECO:0000256" key="14">
    <source>
        <dbReference type="ARBA" id="ARBA00038053"/>
    </source>
</evidence>
<organism evidence="17 18">
    <name type="scientific">Polynucleobacter kasalickyi</name>
    <dbReference type="NCBI Taxonomy" id="1938817"/>
    <lineage>
        <taxon>Bacteria</taxon>
        <taxon>Pseudomonadati</taxon>
        <taxon>Pseudomonadota</taxon>
        <taxon>Betaproteobacteria</taxon>
        <taxon>Burkholderiales</taxon>
        <taxon>Burkholderiaceae</taxon>
        <taxon>Polynucleobacter</taxon>
    </lineage>
</organism>
<dbReference type="InterPro" id="IPR001182">
    <property type="entry name" value="FtsW/RodA"/>
</dbReference>
<comment type="catalytic activity">
    <reaction evidence="15 16">
        <text>[GlcNAc-(1-&gt;4)-Mur2Ac(oyl-L-Ala-gamma-D-Glu-L-Lys-D-Ala-D-Ala)](n)-di-trans,octa-cis-undecaprenyl diphosphate + beta-D-GlcNAc-(1-&gt;4)-Mur2Ac(oyl-L-Ala-gamma-D-Glu-L-Lys-D-Ala-D-Ala)-di-trans,octa-cis-undecaprenyl diphosphate = [GlcNAc-(1-&gt;4)-Mur2Ac(oyl-L-Ala-gamma-D-Glu-L-Lys-D-Ala-D-Ala)](n+1)-di-trans,octa-cis-undecaprenyl diphosphate + di-trans,octa-cis-undecaprenyl diphosphate + H(+)</text>
        <dbReference type="Rhea" id="RHEA:23708"/>
        <dbReference type="Rhea" id="RHEA-COMP:9602"/>
        <dbReference type="Rhea" id="RHEA-COMP:9603"/>
        <dbReference type="ChEBI" id="CHEBI:15378"/>
        <dbReference type="ChEBI" id="CHEBI:58405"/>
        <dbReference type="ChEBI" id="CHEBI:60033"/>
        <dbReference type="ChEBI" id="CHEBI:78435"/>
        <dbReference type="EC" id="2.4.99.28"/>
    </reaction>
</comment>
<dbReference type="GO" id="GO:0009252">
    <property type="term" value="P:peptidoglycan biosynthetic process"/>
    <property type="evidence" value="ECO:0007669"/>
    <property type="project" value="UniProtKB-UniRule"/>
</dbReference>
<evidence type="ECO:0000256" key="2">
    <source>
        <dbReference type="ARBA" id="ARBA00004752"/>
    </source>
</evidence>
<dbReference type="EMBL" id="FWXJ01000008">
    <property type="protein sequence ID" value="SMC58952.1"/>
    <property type="molecule type" value="Genomic_DNA"/>
</dbReference>
<feature type="transmembrane region" description="Helical" evidence="16">
    <location>
        <begin position="240"/>
        <end position="258"/>
    </location>
</feature>
<feature type="transmembrane region" description="Helical" evidence="16">
    <location>
        <begin position="193"/>
        <end position="210"/>
    </location>
</feature>
<protein>
    <recommendedName>
        <fullName evidence="16">Probable peptidoglycan glycosyltransferase FtsW</fullName>
        <shortName evidence="16">PGT</shortName>
        <ecNumber evidence="16">2.4.99.28</ecNumber>
    </recommendedName>
    <alternativeName>
        <fullName evidence="16">Cell division protein FtsW</fullName>
    </alternativeName>
    <alternativeName>
        <fullName evidence="16">Cell wall polymerase</fullName>
    </alternativeName>
    <alternativeName>
        <fullName evidence="16">Peptidoglycan polymerase</fullName>
        <shortName evidence="16">PG polymerase</shortName>
    </alternativeName>
</protein>
<evidence type="ECO:0000256" key="1">
    <source>
        <dbReference type="ARBA" id="ARBA00004651"/>
    </source>
</evidence>
<keyword evidence="8 16" id="KW-0133">Cell shape</keyword>
<evidence type="ECO:0000256" key="11">
    <source>
        <dbReference type="ARBA" id="ARBA00023136"/>
    </source>
</evidence>
<dbReference type="Pfam" id="PF01098">
    <property type="entry name" value="FTSW_RODA_SPOVE"/>
    <property type="match status" value="1"/>
</dbReference>
<comment type="subcellular location">
    <subcellularLocation>
        <location evidence="16">Cell inner membrane</location>
        <topology evidence="16">Multi-pass membrane protein</topology>
    </subcellularLocation>
    <subcellularLocation>
        <location evidence="1">Cell membrane</location>
        <topology evidence="1">Multi-pass membrane protein</topology>
    </subcellularLocation>
    <text evidence="16">Localizes to the division septum.</text>
</comment>
<reference evidence="17 18" key="1">
    <citation type="submission" date="2017-04" db="EMBL/GenBank/DDBJ databases">
        <authorList>
            <person name="Afonso C.L."/>
            <person name="Miller P.J."/>
            <person name="Scott M.A."/>
            <person name="Spackman E."/>
            <person name="Goraichik I."/>
            <person name="Dimitrov K.M."/>
            <person name="Suarez D.L."/>
            <person name="Swayne D.E."/>
        </authorList>
    </citation>
    <scope>NUCLEOTIDE SEQUENCE [LARGE SCALE GENOMIC DNA]</scope>
    <source>
        <strain evidence="17 18">VK13</strain>
    </source>
</reference>
<evidence type="ECO:0000256" key="8">
    <source>
        <dbReference type="ARBA" id="ARBA00022960"/>
    </source>
</evidence>
<feature type="transmembrane region" description="Helical" evidence="16">
    <location>
        <begin position="94"/>
        <end position="114"/>
    </location>
</feature>
<evidence type="ECO:0000256" key="15">
    <source>
        <dbReference type="ARBA" id="ARBA00049902"/>
    </source>
</evidence>
<dbReference type="GO" id="GO:0015648">
    <property type="term" value="F:lipid-linked peptidoglycan transporter activity"/>
    <property type="evidence" value="ECO:0007669"/>
    <property type="project" value="TreeGrafter"/>
</dbReference>
<evidence type="ECO:0000256" key="4">
    <source>
        <dbReference type="ARBA" id="ARBA00022618"/>
    </source>
</evidence>
<name>A0A1W2AEP2_9BURK</name>
<comment type="function">
    <text evidence="16">Peptidoglycan polymerase that is essential for cell division.</text>
</comment>
<dbReference type="NCBIfam" id="TIGR02614">
    <property type="entry name" value="ftsW"/>
    <property type="match status" value="1"/>
</dbReference>
<feature type="transmembrane region" description="Helical" evidence="16">
    <location>
        <begin position="316"/>
        <end position="341"/>
    </location>
</feature>
<evidence type="ECO:0000256" key="6">
    <source>
        <dbReference type="ARBA" id="ARBA00022679"/>
    </source>
</evidence>
<keyword evidence="10 16" id="KW-1133">Transmembrane helix</keyword>
<keyword evidence="16" id="KW-0997">Cell inner membrane</keyword>
<feature type="transmembrane region" description="Helical" evidence="16">
    <location>
        <begin position="59"/>
        <end position="82"/>
    </location>
</feature>
<dbReference type="GO" id="GO:0043093">
    <property type="term" value="P:FtsZ-dependent cytokinesis"/>
    <property type="evidence" value="ECO:0007669"/>
    <property type="project" value="UniProtKB-UniRule"/>
</dbReference>
<gene>
    <name evidence="16" type="primary">ftsW</name>
    <name evidence="17" type="ORF">SAMN06296008_10898</name>
</gene>
<comment type="pathway">
    <text evidence="2 16">Cell wall biogenesis; peptidoglycan biosynthesis.</text>
</comment>
<evidence type="ECO:0000256" key="5">
    <source>
        <dbReference type="ARBA" id="ARBA00022676"/>
    </source>
</evidence>
<keyword evidence="9 16" id="KW-0573">Peptidoglycan synthesis</keyword>
<proteinExistence type="inferred from homology"/>
<feature type="transmembrane region" description="Helical" evidence="16">
    <location>
        <begin position="126"/>
        <end position="145"/>
    </location>
</feature>
<dbReference type="EC" id="2.4.99.28" evidence="16"/>
<dbReference type="InterPro" id="IPR013437">
    <property type="entry name" value="FtsW"/>
</dbReference>
<accession>A0A1W2AEP2</accession>
<dbReference type="GO" id="GO:0071555">
    <property type="term" value="P:cell wall organization"/>
    <property type="evidence" value="ECO:0007669"/>
    <property type="project" value="UniProtKB-KW"/>
</dbReference>
<keyword evidence="12 16" id="KW-0131">Cell cycle</keyword>
<evidence type="ECO:0000256" key="13">
    <source>
        <dbReference type="ARBA" id="ARBA00023316"/>
    </source>
</evidence>
<keyword evidence="11 16" id="KW-0472">Membrane</keyword>
<dbReference type="GO" id="GO:0005886">
    <property type="term" value="C:plasma membrane"/>
    <property type="evidence" value="ECO:0007669"/>
    <property type="project" value="UniProtKB-SubCell"/>
</dbReference>
<dbReference type="UniPathway" id="UPA00219"/>
<evidence type="ECO:0000313" key="18">
    <source>
        <dbReference type="Proteomes" id="UP000192708"/>
    </source>
</evidence>
<dbReference type="HAMAP" id="MF_00913">
    <property type="entry name" value="PGT_FtsW_proteobact"/>
    <property type="match status" value="1"/>
</dbReference>
<keyword evidence="5 16" id="KW-0328">Glycosyltransferase</keyword>
<dbReference type="GO" id="GO:0008360">
    <property type="term" value="P:regulation of cell shape"/>
    <property type="evidence" value="ECO:0007669"/>
    <property type="project" value="UniProtKB-KW"/>
</dbReference>
<keyword evidence="18" id="KW-1185">Reference proteome</keyword>
<keyword evidence="4 16" id="KW-0132">Cell division</keyword>
<feature type="transmembrane region" description="Helical" evidence="16">
    <location>
        <begin position="216"/>
        <end position="233"/>
    </location>
</feature>
<sequence length="428" mass="47118">MKLMIAQSMMNLFRGRVISKLGFGGGIRQGLNEFRSELRDATKTITYSRSAMATWDQSLLWAVVLLVLLGTVMVYSASITLADGKKYANYTTTYFLIRHLFSLGVAVIAGLIVYRLPSKVWDKIAPLLFIVTVLMLIAVLIPGLGKSVNGSKRWLPLGLMNFQPSELMKFAAVVFAAHYTVRRQEYLHSFLKGFLPLGMIVVVVGGLLMLEPDMGALMVVAAIAMGILFLGGINAKLFSYMILMGLGAFGIIVATSRFRRERIFAFLNPWKEEYAQDKAYQLTHSLMAFGRGEWFGVGLGGSIEKQHYLPEAHTDFILAVIGEELGFVGVLVVIVGFYYIVRRCFMIGRTCLQLDRSFAGLVAKGIGIWIGWQCFINMGVNLGLLPTKGLTLPLVSYGGSGLLMNAVAIAVLLKIDAENRALMRGAKI</sequence>
<comment type="similarity">
    <text evidence="14 16">Belongs to the SEDS family. FtsW subfamily.</text>
</comment>
<dbReference type="GO" id="GO:0008955">
    <property type="term" value="F:peptidoglycan glycosyltransferase activity"/>
    <property type="evidence" value="ECO:0007669"/>
    <property type="project" value="UniProtKB-UniRule"/>
</dbReference>
<feature type="transmembrane region" description="Helical" evidence="16">
    <location>
        <begin position="165"/>
        <end position="181"/>
    </location>
</feature>
<keyword evidence="6 16" id="KW-0808">Transferase</keyword>
<evidence type="ECO:0000256" key="16">
    <source>
        <dbReference type="HAMAP-Rule" id="MF_00913"/>
    </source>
</evidence>
<feature type="transmembrane region" description="Helical" evidence="16">
    <location>
        <begin position="361"/>
        <end position="382"/>
    </location>
</feature>
<dbReference type="AlphaFoldDB" id="A0A1W2AEP2"/>
<evidence type="ECO:0000256" key="10">
    <source>
        <dbReference type="ARBA" id="ARBA00022989"/>
    </source>
</evidence>
<keyword evidence="3 16" id="KW-1003">Cell membrane</keyword>